<proteinExistence type="predicted"/>
<accession>A0ACC2US45</accession>
<keyword evidence="2" id="KW-1185">Reference proteome</keyword>
<dbReference type="EMBL" id="QTSX02000024">
    <property type="protein sequence ID" value="KAJ9089920.1"/>
    <property type="molecule type" value="Genomic_DNA"/>
</dbReference>
<protein>
    <submittedName>
        <fullName evidence="1">Uncharacterized protein</fullName>
    </submittedName>
</protein>
<gene>
    <name evidence="1" type="ORF">DSO57_1008019</name>
</gene>
<dbReference type="Proteomes" id="UP001165960">
    <property type="component" value="Unassembled WGS sequence"/>
</dbReference>
<name>A0ACC2US45_9FUNG</name>
<evidence type="ECO:0000313" key="2">
    <source>
        <dbReference type="Proteomes" id="UP001165960"/>
    </source>
</evidence>
<organism evidence="1 2">
    <name type="scientific">Entomophthora muscae</name>
    <dbReference type="NCBI Taxonomy" id="34485"/>
    <lineage>
        <taxon>Eukaryota</taxon>
        <taxon>Fungi</taxon>
        <taxon>Fungi incertae sedis</taxon>
        <taxon>Zoopagomycota</taxon>
        <taxon>Entomophthoromycotina</taxon>
        <taxon>Entomophthoromycetes</taxon>
        <taxon>Entomophthorales</taxon>
        <taxon>Entomophthoraceae</taxon>
        <taxon>Entomophthora</taxon>
    </lineage>
</organism>
<comment type="caution">
    <text evidence="1">The sequence shown here is derived from an EMBL/GenBank/DDBJ whole genome shotgun (WGS) entry which is preliminary data.</text>
</comment>
<sequence>MGKYELPAITSLRNVSIALDCYEDFDGEMGSCCFTIPSPDRLPNLKRLSFSSESMYVYISIEDGTGNKTKIQHAATKYQYATVQTLEFIGGIVGIVGPSQFQSLFPNCKSLDANFSGLEEARITINPKYKFLRLISQSQTAQHLAFLILSISTLSVSENLVLWALHFVPNMKYLEIIGEDRYCIGYDKFKVKNHEDSKRKAMALQWLYTPGETKAETVQAILKVSPNLKGIFGNHKSYESVVMRAHPRVMLLHGLLFRGVSKLGFP</sequence>
<reference evidence="1" key="1">
    <citation type="submission" date="2022-04" db="EMBL/GenBank/DDBJ databases">
        <title>Genome of the entomopathogenic fungus Entomophthora muscae.</title>
        <authorList>
            <person name="Elya C."/>
            <person name="Lovett B.R."/>
            <person name="Lee E."/>
            <person name="Macias A.M."/>
            <person name="Hajek A.E."/>
            <person name="De Bivort B.L."/>
            <person name="Kasson M.T."/>
            <person name="De Fine Licht H.H."/>
            <person name="Stajich J.E."/>
        </authorList>
    </citation>
    <scope>NUCLEOTIDE SEQUENCE</scope>
    <source>
        <strain evidence="1">Berkeley</strain>
    </source>
</reference>
<evidence type="ECO:0000313" key="1">
    <source>
        <dbReference type="EMBL" id="KAJ9089920.1"/>
    </source>
</evidence>